<dbReference type="AlphaFoldDB" id="A0A183CJW8"/>
<evidence type="ECO:0000256" key="1">
    <source>
        <dbReference type="SAM" id="Phobius"/>
    </source>
</evidence>
<organism evidence="2 3">
    <name type="scientific">Globodera pallida</name>
    <name type="common">Potato cyst nematode worm</name>
    <name type="synonym">Heterodera pallida</name>
    <dbReference type="NCBI Taxonomy" id="36090"/>
    <lineage>
        <taxon>Eukaryota</taxon>
        <taxon>Metazoa</taxon>
        <taxon>Ecdysozoa</taxon>
        <taxon>Nematoda</taxon>
        <taxon>Chromadorea</taxon>
        <taxon>Rhabditida</taxon>
        <taxon>Tylenchina</taxon>
        <taxon>Tylenchomorpha</taxon>
        <taxon>Tylenchoidea</taxon>
        <taxon>Heteroderidae</taxon>
        <taxon>Heteroderinae</taxon>
        <taxon>Globodera</taxon>
    </lineage>
</organism>
<reference evidence="2" key="2">
    <citation type="submission" date="2014-05" db="EMBL/GenBank/DDBJ databases">
        <title>The genome and life-stage specific transcriptomes of Globodera pallida elucidate key aspects of plant parasitism by a cyst nematode.</title>
        <authorList>
            <person name="Cotton J.A."/>
            <person name="Lilley C.J."/>
            <person name="Jones L.M."/>
            <person name="Kikuchi T."/>
            <person name="Reid A.J."/>
            <person name="Thorpe P."/>
            <person name="Tsai I.J."/>
            <person name="Beasley H."/>
            <person name="Blok V."/>
            <person name="Cock P.J.A."/>
            <person name="Van den Akker S.E."/>
            <person name="Holroyd N."/>
            <person name="Hunt M."/>
            <person name="Mantelin S."/>
            <person name="Naghra H."/>
            <person name="Pain A."/>
            <person name="Palomares-Rius J.E."/>
            <person name="Zarowiecki M."/>
            <person name="Berriman M."/>
            <person name="Jones J.T."/>
            <person name="Urwin P.E."/>
        </authorList>
    </citation>
    <scope>NUCLEOTIDE SEQUENCE [LARGE SCALE GENOMIC DNA]</scope>
    <source>
        <strain evidence="2">Lindley</strain>
    </source>
</reference>
<evidence type="ECO:0000313" key="3">
    <source>
        <dbReference type="WBParaSite" id="GPLIN_001317400"/>
    </source>
</evidence>
<dbReference type="WBParaSite" id="GPLIN_001317400">
    <property type="protein sequence ID" value="GPLIN_001317400"/>
    <property type="gene ID" value="GPLIN_001317400"/>
</dbReference>
<keyword evidence="1" id="KW-0472">Membrane</keyword>
<protein>
    <submittedName>
        <fullName evidence="3">Secreted protein</fullName>
    </submittedName>
</protein>
<keyword evidence="1" id="KW-1133">Transmembrane helix</keyword>
<sequence>MSSSTMPSTATAKSSNKPDQATVWILGLTFVTGAVLKPLTIVQRRCFGSARSVKKWQARLQGIFSVSFKHACKTSSASRLQDIFSVPFKHACKTSSASFKHACKTSSAFYYNFLLEKLTKQ</sequence>
<feature type="transmembrane region" description="Helical" evidence="1">
    <location>
        <begin position="23"/>
        <end position="42"/>
    </location>
</feature>
<keyword evidence="2" id="KW-1185">Reference proteome</keyword>
<accession>A0A183CJW8</accession>
<reference evidence="3" key="3">
    <citation type="submission" date="2016-06" db="UniProtKB">
        <authorList>
            <consortium name="WormBaseParasite"/>
        </authorList>
    </citation>
    <scope>IDENTIFICATION</scope>
</reference>
<dbReference type="Proteomes" id="UP000050741">
    <property type="component" value="Unassembled WGS sequence"/>
</dbReference>
<reference evidence="2" key="1">
    <citation type="submission" date="2013-12" db="EMBL/GenBank/DDBJ databases">
        <authorList>
            <person name="Aslett M."/>
        </authorList>
    </citation>
    <scope>NUCLEOTIDE SEQUENCE [LARGE SCALE GENOMIC DNA]</scope>
    <source>
        <strain evidence="2">Lindley</strain>
    </source>
</reference>
<proteinExistence type="predicted"/>
<name>A0A183CJW8_GLOPA</name>
<evidence type="ECO:0000313" key="2">
    <source>
        <dbReference type="Proteomes" id="UP000050741"/>
    </source>
</evidence>
<keyword evidence="1" id="KW-0812">Transmembrane</keyword>